<dbReference type="Gene3D" id="1.25.40.10">
    <property type="entry name" value="Tetratricopeptide repeat domain"/>
    <property type="match status" value="1"/>
</dbReference>
<dbReference type="SMART" id="SM00421">
    <property type="entry name" value="HTH_LUXR"/>
    <property type="match status" value="1"/>
</dbReference>
<dbReference type="InterPro" id="IPR000792">
    <property type="entry name" value="Tscrpt_reg_LuxR_C"/>
</dbReference>
<dbReference type="PROSITE" id="PS50043">
    <property type="entry name" value="HTH_LUXR_2"/>
    <property type="match status" value="1"/>
</dbReference>
<evidence type="ECO:0000256" key="1">
    <source>
        <dbReference type="ARBA" id="ARBA00022741"/>
    </source>
</evidence>
<name>A0ABW6WNL2_9ACTN</name>
<reference evidence="4 5" key="1">
    <citation type="submission" date="2024-10" db="EMBL/GenBank/DDBJ databases">
        <title>The Natural Products Discovery Center: Release of the First 8490 Sequenced Strains for Exploring Actinobacteria Biosynthetic Diversity.</title>
        <authorList>
            <person name="Kalkreuter E."/>
            <person name="Kautsar S.A."/>
            <person name="Yang D."/>
            <person name="Bader C.D."/>
            <person name="Teijaro C.N."/>
            <person name="Fluegel L."/>
            <person name="Davis C.M."/>
            <person name="Simpson J.R."/>
            <person name="Lauterbach L."/>
            <person name="Steele A.D."/>
            <person name="Gui C."/>
            <person name="Meng S."/>
            <person name="Li G."/>
            <person name="Viehrig K."/>
            <person name="Ye F."/>
            <person name="Su P."/>
            <person name="Kiefer A.F."/>
            <person name="Nichols A."/>
            <person name="Cepeda A.J."/>
            <person name="Yan W."/>
            <person name="Fan B."/>
            <person name="Jiang Y."/>
            <person name="Adhikari A."/>
            <person name="Zheng C.-J."/>
            <person name="Schuster L."/>
            <person name="Cowan T.M."/>
            <person name="Smanski M.J."/>
            <person name="Chevrette M.G."/>
            <person name="De Carvalho L.P.S."/>
            <person name="Shen B."/>
        </authorList>
    </citation>
    <scope>NUCLEOTIDE SEQUENCE [LARGE SCALE GENOMIC DNA]</scope>
    <source>
        <strain evidence="4 5">NPDC000087</strain>
    </source>
</reference>
<dbReference type="PANTHER" id="PTHR16305">
    <property type="entry name" value="TESTICULAR SOLUBLE ADENYLYL CYCLASE"/>
    <property type="match status" value="1"/>
</dbReference>
<dbReference type="InterPro" id="IPR003593">
    <property type="entry name" value="AAA+_ATPase"/>
</dbReference>
<dbReference type="Proteomes" id="UP001602245">
    <property type="component" value="Unassembled WGS sequence"/>
</dbReference>
<dbReference type="Pfam" id="PF13424">
    <property type="entry name" value="TPR_12"/>
    <property type="match status" value="1"/>
</dbReference>
<proteinExistence type="predicted"/>
<dbReference type="Pfam" id="PF00196">
    <property type="entry name" value="GerE"/>
    <property type="match status" value="1"/>
</dbReference>
<dbReference type="CDD" id="cd06170">
    <property type="entry name" value="LuxR_C_like"/>
    <property type="match status" value="1"/>
</dbReference>
<evidence type="ECO:0000259" key="3">
    <source>
        <dbReference type="PROSITE" id="PS50043"/>
    </source>
</evidence>
<dbReference type="SUPFAM" id="SSF48452">
    <property type="entry name" value="TPR-like"/>
    <property type="match status" value="1"/>
</dbReference>
<evidence type="ECO:0000256" key="2">
    <source>
        <dbReference type="ARBA" id="ARBA00022840"/>
    </source>
</evidence>
<keyword evidence="5" id="KW-1185">Reference proteome</keyword>
<dbReference type="InterPro" id="IPR036388">
    <property type="entry name" value="WH-like_DNA-bd_sf"/>
</dbReference>
<accession>A0ABW6WNL2</accession>
<dbReference type="Gene3D" id="1.10.10.10">
    <property type="entry name" value="Winged helix-like DNA-binding domain superfamily/Winged helix DNA-binding domain"/>
    <property type="match status" value="1"/>
</dbReference>
<dbReference type="InterPro" id="IPR016032">
    <property type="entry name" value="Sig_transdc_resp-reg_C-effctor"/>
</dbReference>
<dbReference type="EMBL" id="JBIAZU010000006">
    <property type="protein sequence ID" value="MFF5294859.1"/>
    <property type="molecule type" value="Genomic_DNA"/>
</dbReference>
<dbReference type="InterPro" id="IPR041664">
    <property type="entry name" value="AAA_16"/>
</dbReference>
<dbReference type="SUPFAM" id="SSF46894">
    <property type="entry name" value="C-terminal effector domain of the bipartite response regulators"/>
    <property type="match status" value="1"/>
</dbReference>
<keyword evidence="1" id="KW-0547">Nucleotide-binding</keyword>
<dbReference type="PRINTS" id="PR00038">
    <property type="entry name" value="HTHLUXR"/>
</dbReference>
<dbReference type="RefSeq" id="WP_020517483.1">
    <property type="nucleotide sequence ID" value="NZ_JBIAZU010000006.1"/>
</dbReference>
<dbReference type="InterPro" id="IPR027417">
    <property type="entry name" value="P-loop_NTPase"/>
</dbReference>
<dbReference type="InterPro" id="IPR011990">
    <property type="entry name" value="TPR-like_helical_dom_sf"/>
</dbReference>
<dbReference type="Pfam" id="PF13191">
    <property type="entry name" value="AAA_16"/>
    <property type="match status" value="1"/>
</dbReference>
<organism evidence="4 5">
    <name type="scientific">Paractinoplanes globisporus</name>
    <dbReference type="NCBI Taxonomy" id="113565"/>
    <lineage>
        <taxon>Bacteria</taxon>
        <taxon>Bacillati</taxon>
        <taxon>Actinomycetota</taxon>
        <taxon>Actinomycetes</taxon>
        <taxon>Micromonosporales</taxon>
        <taxon>Micromonosporaceae</taxon>
        <taxon>Paractinoplanes</taxon>
    </lineage>
</organism>
<dbReference type="SUPFAM" id="SSF52540">
    <property type="entry name" value="P-loop containing nucleoside triphosphate hydrolases"/>
    <property type="match status" value="1"/>
</dbReference>
<dbReference type="SMART" id="SM00382">
    <property type="entry name" value="AAA"/>
    <property type="match status" value="1"/>
</dbReference>
<dbReference type="Gene3D" id="3.40.50.300">
    <property type="entry name" value="P-loop containing nucleotide triphosphate hydrolases"/>
    <property type="match status" value="1"/>
</dbReference>
<evidence type="ECO:0000313" key="5">
    <source>
        <dbReference type="Proteomes" id="UP001602245"/>
    </source>
</evidence>
<protein>
    <submittedName>
        <fullName evidence="4">AAA family ATPase</fullName>
    </submittedName>
</protein>
<comment type="caution">
    <text evidence="4">The sequence shown here is derived from an EMBL/GenBank/DDBJ whole genome shotgun (WGS) entry which is preliminary data.</text>
</comment>
<gene>
    <name evidence="4" type="ORF">ACFY35_35910</name>
</gene>
<keyword evidence="2" id="KW-0067">ATP-binding</keyword>
<evidence type="ECO:0000313" key="4">
    <source>
        <dbReference type="EMBL" id="MFF5294859.1"/>
    </source>
</evidence>
<feature type="domain" description="HTH luxR-type" evidence="3">
    <location>
        <begin position="785"/>
        <end position="842"/>
    </location>
</feature>
<dbReference type="PANTHER" id="PTHR16305:SF35">
    <property type="entry name" value="TRANSCRIPTIONAL ACTIVATOR DOMAIN"/>
    <property type="match status" value="1"/>
</dbReference>
<sequence length="842" mass="89699">MGAPLLEREAELAVLAGAAREAAAGRGTVVLISGEAGIGKSSLVEAISGVVPAGARLLRGNCDDLSTPRVLGPFRDLDGSVGAPLTEALESGDRARVLETLGAELAGGGSPAVLVVEDVHWADEATLDVLRYLVRRVARLPVLLVLTYRDDEAADHPLRPLLGLAARTERVRRLRPARLSAAAVRQLSAATVPLRIIDAAEVFTVTSGNPYFVTELLASGDPSRVPLTVADAVHARVAQLSPPERDWIGRLAVVPSAVPGRLVDELVPGGAAALSSAERCGLLVITPRQVSFRHELARRAIVDRMPAAARVAANRLVLTALQDHRGADVSRVMHHAIEAGHTAAIIRHGPVAAREASAAGAHREAAGHLRLVLDQHPALDPADEAALWQSLAIEYYTIDAPAADALAAQRRAVGLRRDGDSLRWLSRICWWAGQPRDAYAAADESIAMLESAGDDHLLAVALSNRAQLHSLAGQDREAIPLARRAIALGRDVPAIRSHALNNLGIALDRQDMRASIAVLEESLRVALEAGDIEHACRAYNNLAWHYLRSLRHEDAARLVAEGIELAERSEFVTFARVLQVALGAVRFATSDFDEVEPAATPALAGSPPVRCAALTLIGRTRLRRGEPGAVEALHEAWQLAIQGRECQRIGPAAAALAEAAMLQGAPRGAIPELTAAAGLAERHGSDALRAELRYWMGPENKQQGPHHPYALQAAGRWREAARWWHRAGSRYEYAAALSQSPDPDDQLTALAVFDALGAEPMARLTRTRLKSLGVPRIPRGPQPASRANRAGLTARQVEVVHLLAQGMTNTEIAAVLVLSPRTVDSHVATAMQKLGAPTAARP</sequence>